<dbReference type="Pfam" id="PF13289">
    <property type="entry name" value="SIR2_2"/>
    <property type="match status" value="1"/>
</dbReference>
<comment type="caution">
    <text evidence="1">The sequence shown here is derived from an EMBL/GenBank/DDBJ whole genome shotgun (WGS) entry which is preliminary data.</text>
</comment>
<reference evidence="1" key="1">
    <citation type="submission" date="2016-02" db="EMBL/GenBank/DDBJ databases">
        <title>Draft Genome Sequence of Sporotomaculum syntrophicum Strain FB, a Syntrophic Benzoate Degrader.</title>
        <authorList>
            <person name="Nobu M.K."/>
            <person name="Narihiro T."/>
            <person name="Qiu Y.-L."/>
            <person name="Ohashi A."/>
            <person name="Liu W.-T."/>
            <person name="Yuji S."/>
        </authorList>
    </citation>
    <scope>NUCLEOTIDE SEQUENCE</scope>
    <source>
        <strain evidence="1">FB</strain>
    </source>
</reference>
<dbReference type="RefSeq" id="WP_161820611.1">
    <property type="nucleotide sequence ID" value="NZ_LSRS01000001.1"/>
</dbReference>
<organism evidence="1 2">
    <name type="scientific">Sporotomaculum syntrophicum</name>
    <dbReference type="NCBI Taxonomy" id="182264"/>
    <lineage>
        <taxon>Bacteria</taxon>
        <taxon>Bacillati</taxon>
        <taxon>Bacillota</taxon>
        <taxon>Clostridia</taxon>
        <taxon>Eubacteriales</taxon>
        <taxon>Desulfallaceae</taxon>
        <taxon>Sporotomaculum</taxon>
    </lineage>
</organism>
<dbReference type="Proteomes" id="UP000798488">
    <property type="component" value="Unassembled WGS sequence"/>
</dbReference>
<evidence type="ECO:0000313" key="2">
    <source>
        <dbReference type="Proteomes" id="UP000798488"/>
    </source>
</evidence>
<gene>
    <name evidence="1" type="ORF">SPSYN_00170</name>
</gene>
<dbReference type="AlphaFoldDB" id="A0A9D2WTQ4"/>
<dbReference type="EMBL" id="LSRS01000001">
    <property type="protein sequence ID" value="KAF1086452.1"/>
    <property type="molecule type" value="Genomic_DNA"/>
</dbReference>
<proteinExistence type="predicted"/>
<protein>
    <recommendedName>
        <fullName evidence="3">SIR2-like domain-containing protein</fullName>
    </recommendedName>
</protein>
<evidence type="ECO:0008006" key="3">
    <source>
        <dbReference type="Google" id="ProtNLM"/>
    </source>
</evidence>
<accession>A0A9D2WTQ4</accession>
<dbReference type="SUPFAM" id="SSF52467">
    <property type="entry name" value="DHS-like NAD/FAD-binding domain"/>
    <property type="match status" value="1"/>
</dbReference>
<sequence>MKINSNGSKSYKQIKGRDVVFVFGAGASYADGAPLQKDILPLIMSGELLDIRNSKTGQSVTEFIADNFAWDNQVPIYPTLETVFGFLDYFISQDEHLSAQYPNARIRAIKEGLIKLIHYVISVKSNEQSRTYCAFWEAIYRYNPNIAILTLNYDTLLEDAFSMVHGGRSNIDYALHLMNYDFAGTKQPEYYRNNQASMKIMKGHGSLNWKYCHCCKQVLLTPRDTKIDLFDKDNGNDKGGSAKHYCPVDASEFETLIIPPSHIKKISHPVISQILSEAMREIRSCKKVVFVGYSFPDADVHFKALFKKSLIHGQEVIVINNSKSKTLKYNYLALTDNVQFIKLSFAEFLGHESLVKEILTVNDGSFSDRINYRPFYDKVIDMLRHN</sequence>
<dbReference type="InterPro" id="IPR029035">
    <property type="entry name" value="DHS-like_NAD/FAD-binding_dom"/>
</dbReference>
<evidence type="ECO:0000313" key="1">
    <source>
        <dbReference type="EMBL" id="KAF1086452.1"/>
    </source>
</evidence>
<dbReference type="OrthoDB" id="7054911at2"/>
<name>A0A9D2WTQ4_9FIRM</name>
<keyword evidence="2" id="KW-1185">Reference proteome</keyword>